<evidence type="ECO:0000313" key="14">
    <source>
        <dbReference type="Proteomes" id="UP001163882"/>
    </source>
</evidence>
<feature type="transmembrane region" description="Helical" evidence="12">
    <location>
        <begin position="106"/>
        <end position="128"/>
    </location>
</feature>
<dbReference type="InterPro" id="IPR003691">
    <property type="entry name" value="FluC"/>
</dbReference>
<dbReference type="EMBL" id="CP107716">
    <property type="protein sequence ID" value="UYQ71671.1"/>
    <property type="molecule type" value="Genomic_DNA"/>
</dbReference>
<dbReference type="PANTHER" id="PTHR28259:SF1">
    <property type="entry name" value="FLUORIDE EXPORT PROTEIN 1-RELATED"/>
    <property type="match status" value="1"/>
</dbReference>
<dbReference type="Pfam" id="PF02537">
    <property type="entry name" value="CRCB"/>
    <property type="match status" value="1"/>
</dbReference>
<feature type="transmembrane region" description="Helical" evidence="12">
    <location>
        <begin position="37"/>
        <end position="59"/>
    </location>
</feature>
<keyword evidence="12" id="KW-0813">Transport</keyword>
<proteinExistence type="inferred from homology"/>
<evidence type="ECO:0000256" key="5">
    <source>
        <dbReference type="ARBA" id="ARBA00022989"/>
    </source>
</evidence>
<keyword evidence="5 12" id="KW-1133">Transmembrane helix</keyword>
<evidence type="ECO:0000256" key="2">
    <source>
        <dbReference type="ARBA" id="ARBA00022475"/>
    </source>
</evidence>
<keyword evidence="14" id="KW-1185">Reference proteome</keyword>
<comment type="similarity">
    <text evidence="10 12">Belongs to the fluoride channel Fluc/FEX (TC 1.A.43) family.</text>
</comment>
<keyword evidence="9 12" id="KW-0407">Ion channel</keyword>
<evidence type="ECO:0000256" key="10">
    <source>
        <dbReference type="ARBA" id="ARBA00035120"/>
    </source>
</evidence>
<evidence type="ECO:0000256" key="9">
    <source>
        <dbReference type="ARBA" id="ARBA00023303"/>
    </source>
</evidence>
<dbReference type="RefSeq" id="WP_264225321.1">
    <property type="nucleotide sequence ID" value="NZ_CP107716.1"/>
</dbReference>
<evidence type="ECO:0000313" key="13">
    <source>
        <dbReference type="EMBL" id="UYQ71671.1"/>
    </source>
</evidence>
<keyword evidence="3" id="KW-0997">Cell inner membrane</keyword>
<sequence>MNTSLFALFFVGLGGGVGAVIRHIVSTFVARKLGHGTFGILAVNVTGCLLIGLVAGFFMEPGVTGSPTEPMWLLLVVGLCGGYTTVSSFSLQTLTLLREGHGGPALLNIGASLALCFSAAVIGFSLIYSVGAMP</sequence>
<accession>A0ABY6IM48</accession>
<keyword evidence="8 12" id="KW-0472">Membrane</keyword>
<feature type="transmembrane region" description="Helical" evidence="12">
    <location>
        <begin position="71"/>
        <end position="94"/>
    </location>
</feature>
<comment type="activity regulation">
    <text evidence="12">Na(+) is not transported, but it plays an essential structural role and its presence is essential for fluoride channel function.</text>
</comment>
<evidence type="ECO:0000256" key="12">
    <source>
        <dbReference type="HAMAP-Rule" id="MF_00454"/>
    </source>
</evidence>
<comment type="subcellular location">
    <subcellularLocation>
        <location evidence="1 12">Cell membrane</location>
        <topology evidence="1 12">Multi-pass membrane protein</topology>
    </subcellularLocation>
</comment>
<feature type="binding site" evidence="12">
    <location>
        <position position="81"/>
    </location>
    <ligand>
        <name>Na(+)</name>
        <dbReference type="ChEBI" id="CHEBI:29101"/>
        <note>structural</note>
    </ligand>
</feature>
<evidence type="ECO:0000256" key="7">
    <source>
        <dbReference type="ARBA" id="ARBA00023065"/>
    </source>
</evidence>
<keyword evidence="6 12" id="KW-0915">Sodium</keyword>
<gene>
    <name evidence="12" type="primary">fluC</name>
    <name evidence="12" type="synonym">crcB</name>
    <name evidence="13" type="ORF">OF122_16765</name>
</gene>
<keyword evidence="2 12" id="KW-1003">Cell membrane</keyword>
<keyword evidence="4 12" id="KW-0812">Transmembrane</keyword>
<feature type="transmembrane region" description="Helical" evidence="12">
    <location>
        <begin position="6"/>
        <end position="25"/>
    </location>
</feature>
<protein>
    <recommendedName>
        <fullName evidence="12">Fluoride-specific ion channel FluC</fullName>
    </recommendedName>
</protein>
<comment type="function">
    <text evidence="12">Fluoride-specific ion channel. Important for reducing fluoride concentration in the cell, thus reducing its toxicity.</text>
</comment>
<dbReference type="HAMAP" id="MF_00454">
    <property type="entry name" value="FluC"/>
    <property type="match status" value="1"/>
</dbReference>
<dbReference type="PANTHER" id="PTHR28259">
    <property type="entry name" value="FLUORIDE EXPORT PROTEIN 1-RELATED"/>
    <property type="match status" value="1"/>
</dbReference>
<evidence type="ECO:0000256" key="6">
    <source>
        <dbReference type="ARBA" id="ARBA00023053"/>
    </source>
</evidence>
<dbReference type="Proteomes" id="UP001163882">
    <property type="component" value="Chromosome"/>
</dbReference>
<reference evidence="13" key="1">
    <citation type="submission" date="2022-10" db="EMBL/GenBank/DDBJ databases">
        <title>YIM 151497 complete genome.</title>
        <authorList>
            <person name="Chen X."/>
        </authorList>
    </citation>
    <scope>NUCLEOTIDE SEQUENCE</scope>
    <source>
        <strain evidence="13">YIM 151497</strain>
    </source>
</reference>
<evidence type="ECO:0000256" key="11">
    <source>
        <dbReference type="ARBA" id="ARBA00035585"/>
    </source>
</evidence>
<organism evidence="13 14">
    <name type="scientific">Pelagibacterium flavum</name>
    <dbReference type="NCBI Taxonomy" id="2984530"/>
    <lineage>
        <taxon>Bacteria</taxon>
        <taxon>Pseudomonadati</taxon>
        <taxon>Pseudomonadota</taxon>
        <taxon>Alphaproteobacteria</taxon>
        <taxon>Hyphomicrobiales</taxon>
        <taxon>Devosiaceae</taxon>
        <taxon>Pelagibacterium</taxon>
    </lineage>
</organism>
<comment type="catalytic activity">
    <reaction evidence="11">
        <text>fluoride(in) = fluoride(out)</text>
        <dbReference type="Rhea" id="RHEA:76159"/>
        <dbReference type="ChEBI" id="CHEBI:17051"/>
    </reaction>
    <physiologicalReaction direction="left-to-right" evidence="11">
        <dbReference type="Rhea" id="RHEA:76160"/>
    </physiologicalReaction>
</comment>
<evidence type="ECO:0000256" key="4">
    <source>
        <dbReference type="ARBA" id="ARBA00022692"/>
    </source>
</evidence>
<evidence type="ECO:0000256" key="1">
    <source>
        <dbReference type="ARBA" id="ARBA00004651"/>
    </source>
</evidence>
<keyword evidence="7 12" id="KW-0406">Ion transport</keyword>
<evidence type="ECO:0000256" key="8">
    <source>
        <dbReference type="ARBA" id="ARBA00023136"/>
    </source>
</evidence>
<evidence type="ECO:0000256" key="3">
    <source>
        <dbReference type="ARBA" id="ARBA00022519"/>
    </source>
</evidence>
<name>A0ABY6IM48_9HYPH</name>
<feature type="binding site" evidence="12">
    <location>
        <position position="84"/>
    </location>
    <ligand>
        <name>Na(+)</name>
        <dbReference type="ChEBI" id="CHEBI:29101"/>
        <note>structural</note>
    </ligand>
</feature>
<keyword evidence="12" id="KW-0479">Metal-binding</keyword>